<feature type="non-terminal residue" evidence="1">
    <location>
        <position position="1"/>
    </location>
</feature>
<name>E7D1H7_LATHE</name>
<reference evidence="1" key="1">
    <citation type="submission" date="2010-07" db="EMBL/GenBank/DDBJ databases">
        <title>Identification of Proteins Involved in Black Widow Spider Wrapping Silk Fibers.</title>
        <authorList>
            <person name="Nguyen A."/>
            <person name="Verduzco A."/>
            <person name="Vierra C."/>
        </authorList>
    </citation>
    <scope>NUCLEOTIDE SEQUENCE</scope>
</reference>
<sequence>SWGPPPTPNKRERFRTLCRRFSREAILAWLSLFTIGDSFRLPDRRRGAPDIELSCLSPNHPPVLRAISR</sequence>
<accession>E7D1H7</accession>
<organism evidence="1">
    <name type="scientific">Latrodectus hesperus</name>
    <name type="common">Western black widow spider</name>
    <dbReference type="NCBI Taxonomy" id="256737"/>
    <lineage>
        <taxon>Eukaryota</taxon>
        <taxon>Metazoa</taxon>
        <taxon>Ecdysozoa</taxon>
        <taxon>Arthropoda</taxon>
        <taxon>Chelicerata</taxon>
        <taxon>Arachnida</taxon>
        <taxon>Araneae</taxon>
        <taxon>Araneomorphae</taxon>
        <taxon>Entelegynae</taxon>
        <taxon>Araneoidea</taxon>
        <taxon>Theridiidae</taxon>
        <taxon>Latrodectus</taxon>
    </lineage>
</organism>
<evidence type="ECO:0000313" key="1">
    <source>
        <dbReference type="EMBL" id="ADV40221.1"/>
    </source>
</evidence>
<protein>
    <submittedName>
        <fullName evidence="1">Uncharacterized protein</fullName>
    </submittedName>
</protein>
<proteinExistence type="evidence at transcript level"/>
<dbReference type="AlphaFoldDB" id="E7D1H7"/>
<dbReference type="EMBL" id="HQ005926">
    <property type="protein sequence ID" value="ADV40221.1"/>
    <property type="molecule type" value="mRNA"/>
</dbReference>
<feature type="non-terminal residue" evidence="1">
    <location>
        <position position="69"/>
    </location>
</feature>